<dbReference type="GO" id="GO:0008233">
    <property type="term" value="F:peptidase activity"/>
    <property type="evidence" value="ECO:0007669"/>
    <property type="project" value="UniProtKB-KW"/>
</dbReference>
<dbReference type="FunFam" id="3.30.70.80:FF:000003">
    <property type="entry name" value="Subtilisin-like protease SBT1.9"/>
    <property type="match status" value="1"/>
</dbReference>
<evidence type="ECO:0000313" key="3">
    <source>
        <dbReference type="EMBL" id="KAL0374577.1"/>
    </source>
</evidence>
<dbReference type="AlphaFoldDB" id="A0AAW2R2X0"/>
<dbReference type="Pfam" id="PF05922">
    <property type="entry name" value="Inhibitor_I9"/>
    <property type="match status" value="1"/>
</dbReference>
<dbReference type="SUPFAM" id="SSF54897">
    <property type="entry name" value="Protease propeptides/inhibitors"/>
    <property type="match status" value="1"/>
</dbReference>
<feature type="domain" description="Inhibitor I9" evidence="2">
    <location>
        <begin position="28"/>
        <end position="105"/>
    </location>
</feature>
<keyword evidence="1" id="KW-0732">Signal</keyword>
<evidence type="ECO:0000256" key="1">
    <source>
        <dbReference type="SAM" id="SignalP"/>
    </source>
</evidence>
<sequence length="154" mass="17285">MGLPSVVCLCAAVFLLHSSLFTVSAKKTYIVQMNHHQKPPSYSTHGQWYSDHLQALTSAAPDSILYTYDLAYNGFAAALSDEEVESLRQSDSVLDVYEDPVYTLHTTRTPEFLGLGDTTWQPGRMRPNPHAMEMDTARIRRALPRGLKWRTPAS</sequence>
<dbReference type="InterPro" id="IPR037045">
    <property type="entry name" value="S8pro/Inhibitor_I9_sf"/>
</dbReference>
<reference evidence="3" key="2">
    <citation type="journal article" date="2024" name="Plant">
        <title>Genomic evolution and insights into agronomic trait innovations of Sesamum species.</title>
        <authorList>
            <person name="Miao H."/>
            <person name="Wang L."/>
            <person name="Qu L."/>
            <person name="Liu H."/>
            <person name="Sun Y."/>
            <person name="Le M."/>
            <person name="Wang Q."/>
            <person name="Wei S."/>
            <person name="Zheng Y."/>
            <person name="Lin W."/>
            <person name="Duan Y."/>
            <person name="Cao H."/>
            <person name="Xiong S."/>
            <person name="Wang X."/>
            <person name="Wei L."/>
            <person name="Li C."/>
            <person name="Ma Q."/>
            <person name="Ju M."/>
            <person name="Zhao R."/>
            <person name="Li G."/>
            <person name="Mu C."/>
            <person name="Tian Q."/>
            <person name="Mei H."/>
            <person name="Zhang T."/>
            <person name="Gao T."/>
            <person name="Zhang H."/>
        </authorList>
    </citation>
    <scope>NUCLEOTIDE SEQUENCE</scope>
    <source>
        <strain evidence="3">G02</strain>
    </source>
</reference>
<gene>
    <name evidence="3" type="ORF">Sradi_3373400</name>
</gene>
<dbReference type="EMBL" id="JACGWJ010000014">
    <property type="protein sequence ID" value="KAL0374577.1"/>
    <property type="molecule type" value="Genomic_DNA"/>
</dbReference>
<evidence type="ECO:0000259" key="2">
    <source>
        <dbReference type="Pfam" id="PF05922"/>
    </source>
</evidence>
<protein>
    <submittedName>
        <fullName evidence="3">Subtilisin-like protease SBT1.8</fullName>
    </submittedName>
</protein>
<dbReference type="PANTHER" id="PTHR48222">
    <property type="entry name" value="PROTEINASE INHIBITOR, PROPEPTIDE"/>
    <property type="match status" value="1"/>
</dbReference>
<keyword evidence="3" id="KW-0645">Protease</keyword>
<dbReference type="GO" id="GO:0006508">
    <property type="term" value="P:proteolysis"/>
    <property type="evidence" value="ECO:0007669"/>
    <property type="project" value="UniProtKB-KW"/>
</dbReference>
<organism evidence="3">
    <name type="scientific">Sesamum radiatum</name>
    <name type="common">Black benniseed</name>
    <dbReference type="NCBI Taxonomy" id="300843"/>
    <lineage>
        <taxon>Eukaryota</taxon>
        <taxon>Viridiplantae</taxon>
        <taxon>Streptophyta</taxon>
        <taxon>Embryophyta</taxon>
        <taxon>Tracheophyta</taxon>
        <taxon>Spermatophyta</taxon>
        <taxon>Magnoliopsida</taxon>
        <taxon>eudicotyledons</taxon>
        <taxon>Gunneridae</taxon>
        <taxon>Pentapetalae</taxon>
        <taxon>asterids</taxon>
        <taxon>lamiids</taxon>
        <taxon>Lamiales</taxon>
        <taxon>Pedaliaceae</taxon>
        <taxon>Sesamum</taxon>
    </lineage>
</organism>
<feature type="chain" id="PRO_5043498112" evidence="1">
    <location>
        <begin position="26"/>
        <end position="154"/>
    </location>
</feature>
<accession>A0AAW2R2X0</accession>
<dbReference type="InterPro" id="IPR010259">
    <property type="entry name" value="S8pro/Inhibitor_I9"/>
</dbReference>
<keyword evidence="3" id="KW-0378">Hydrolase</keyword>
<reference evidence="3" key="1">
    <citation type="submission" date="2020-06" db="EMBL/GenBank/DDBJ databases">
        <authorList>
            <person name="Li T."/>
            <person name="Hu X."/>
            <person name="Zhang T."/>
            <person name="Song X."/>
            <person name="Zhang H."/>
            <person name="Dai N."/>
            <person name="Sheng W."/>
            <person name="Hou X."/>
            <person name="Wei L."/>
        </authorList>
    </citation>
    <scope>NUCLEOTIDE SEQUENCE</scope>
    <source>
        <strain evidence="3">G02</strain>
        <tissue evidence="3">Leaf</tissue>
    </source>
</reference>
<name>A0AAW2R2X0_SESRA</name>
<feature type="signal peptide" evidence="1">
    <location>
        <begin position="1"/>
        <end position="25"/>
    </location>
</feature>
<proteinExistence type="predicted"/>
<dbReference type="Gene3D" id="3.30.70.80">
    <property type="entry name" value="Peptidase S8 propeptide/proteinase inhibitor I9"/>
    <property type="match status" value="1"/>
</dbReference>
<dbReference type="PANTHER" id="PTHR48222:SF4">
    <property type="entry name" value="PROTEINASE INHIBITOR, PROPEPTIDE"/>
    <property type="match status" value="1"/>
</dbReference>
<comment type="caution">
    <text evidence="3">The sequence shown here is derived from an EMBL/GenBank/DDBJ whole genome shotgun (WGS) entry which is preliminary data.</text>
</comment>